<dbReference type="InterPro" id="IPR037914">
    <property type="entry name" value="SpoVT-AbrB_sf"/>
</dbReference>
<dbReference type="InterPro" id="IPR003444">
    <property type="entry name" value="MraZ"/>
</dbReference>
<dbReference type="PANTHER" id="PTHR34701">
    <property type="entry name" value="TRANSCRIPTIONAL REGULATOR MRAZ"/>
    <property type="match status" value="1"/>
</dbReference>
<dbReference type="Proteomes" id="UP000203589">
    <property type="component" value="Chromosome"/>
</dbReference>
<dbReference type="InterPro" id="IPR035642">
    <property type="entry name" value="MraZ_N"/>
</dbReference>
<evidence type="ECO:0000313" key="9">
    <source>
        <dbReference type="EMBL" id="ASP22883.1"/>
    </source>
</evidence>
<accession>A0A222E9J7</accession>
<dbReference type="InterPro" id="IPR020603">
    <property type="entry name" value="MraZ_dom"/>
</dbReference>
<comment type="subunit">
    <text evidence="7">Forms oligomers.</text>
</comment>
<sequence>MSIPASFRRVLAAGDPDWDPESKDNANPSLVMVTGDPRQKCLEVYTIEEIERIEARIEKLKAGPDKQALTAIYSSGATPATVDETGRLVLSARFRTRFGIGAEAWAVASLNKFQIWSADRYTPTDAIEEDELAVDLPEDPMELLDALEGL</sequence>
<reference evidence="9 10" key="1">
    <citation type="submission" date="2017-07" db="EMBL/GenBank/DDBJ databases">
        <title>Genome Sequence of Antarctobacter heliothermus Strain SMS3 Isolated from a culture of the Diatom Skeletonema marinoi.</title>
        <authorList>
            <person name="Topel M."/>
            <person name="Pinder M.I.M."/>
            <person name="Johansson O.N."/>
            <person name="Kourtchenko O."/>
            <person name="Godhe A."/>
            <person name="Clarke A.K."/>
        </authorList>
    </citation>
    <scope>NUCLEOTIDE SEQUENCE [LARGE SCALE GENOMIC DNA]</scope>
    <source>
        <strain evidence="9 10">SMS3</strain>
    </source>
</reference>
<dbReference type="Gene3D" id="3.40.1550.20">
    <property type="entry name" value="Transcriptional regulator MraZ domain"/>
    <property type="match status" value="1"/>
</dbReference>
<dbReference type="HAMAP" id="MF_01008">
    <property type="entry name" value="MraZ"/>
    <property type="match status" value="1"/>
</dbReference>
<dbReference type="AlphaFoldDB" id="A0A222E9J7"/>
<evidence type="ECO:0000256" key="3">
    <source>
        <dbReference type="ARBA" id="ARBA00022737"/>
    </source>
</evidence>
<dbReference type="PROSITE" id="PS51740">
    <property type="entry name" value="SPOVT_ABRB"/>
    <property type="match status" value="1"/>
</dbReference>
<dbReference type="PANTHER" id="PTHR34701:SF1">
    <property type="entry name" value="TRANSCRIPTIONAL REGULATOR MRAZ"/>
    <property type="match status" value="1"/>
</dbReference>
<dbReference type="CDD" id="cd16321">
    <property type="entry name" value="MraZ_C"/>
    <property type="match status" value="1"/>
</dbReference>
<evidence type="ECO:0000256" key="4">
    <source>
        <dbReference type="ARBA" id="ARBA00023015"/>
    </source>
</evidence>
<dbReference type="EMBL" id="CP022540">
    <property type="protein sequence ID" value="ASP22883.1"/>
    <property type="molecule type" value="Genomic_DNA"/>
</dbReference>
<protein>
    <recommendedName>
        <fullName evidence="1 7">Transcriptional regulator MraZ</fullName>
    </recommendedName>
</protein>
<evidence type="ECO:0000313" key="10">
    <source>
        <dbReference type="Proteomes" id="UP000203589"/>
    </source>
</evidence>
<proteinExistence type="inferred from homology"/>
<dbReference type="GO" id="GO:0000976">
    <property type="term" value="F:transcription cis-regulatory region binding"/>
    <property type="evidence" value="ECO:0007669"/>
    <property type="project" value="TreeGrafter"/>
</dbReference>
<evidence type="ECO:0000256" key="2">
    <source>
        <dbReference type="ARBA" id="ARBA00022490"/>
    </source>
</evidence>
<evidence type="ECO:0000256" key="1">
    <source>
        <dbReference type="ARBA" id="ARBA00013860"/>
    </source>
</evidence>
<comment type="similarity">
    <text evidence="7">Belongs to the MraZ family.</text>
</comment>
<evidence type="ECO:0000256" key="6">
    <source>
        <dbReference type="ARBA" id="ARBA00023163"/>
    </source>
</evidence>
<dbReference type="RefSeq" id="WP_254694800.1">
    <property type="nucleotide sequence ID" value="NZ_CP022540.1"/>
</dbReference>
<dbReference type="InterPro" id="IPR007159">
    <property type="entry name" value="SpoVT-AbrB_dom"/>
</dbReference>
<keyword evidence="5 7" id="KW-0238">DNA-binding</keyword>
<keyword evidence="4 7" id="KW-0805">Transcription regulation</keyword>
<evidence type="ECO:0000256" key="5">
    <source>
        <dbReference type="ARBA" id="ARBA00023125"/>
    </source>
</evidence>
<dbReference type="Pfam" id="PF02381">
    <property type="entry name" value="MraZ"/>
    <property type="match status" value="1"/>
</dbReference>
<dbReference type="CDD" id="cd16320">
    <property type="entry name" value="MraZ_N"/>
    <property type="match status" value="1"/>
</dbReference>
<dbReference type="InterPro" id="IPR035644">
    <property type="entry name" value="MraZ_C"/>
</dbReference>
<gene>
    <name evidence="7 9" type="primary">mraZ</name>
    <name evidence="9" type="ORF">ANTHELSMS3_04279</name>
</gene>
<dbReference type="SUPFAM" id="SSF89447">
    <property type="entry name" value="AbrB/MazE/MraZ-like"/>
    <property type="match status" value="1"/>
</dbReference>
<organism evidence="9 10">
    <name type="scientific">Antarctobacter heliothermus</name>
    <dbReference type="NCBI Taxonomy" id="74033"/>
    <lineage>
        <taxon>Bacteria</taxon>
        <taxon>Pseudomonadati</taxon>
        <taxon>Pseudomonadota</taxon>
        <taxon>Alphaproteobacteria</taxon>
        <taxon>Rhodobacterales</taxon>
        <taxon>Roseobacteraceae</taxon>
        <taxon>Antarctobacter</taxon>
    </lineage>
</organism>
<dbReference type="GO" id="GO:2000143">
    <property type="term" value="P:negative regulation of DNA-templated transcription initiation"/>
    <property type="evidence" value="ECO:0007669"/>
    <property type="project" value="TreeGrafter"/>
</dbReference>
<keyword evidence="10" id="KW-1185">Reference proteome</keyword>
<keyword evidence="3" id="KW-0677">Repeat</keyword>
<dbReference type="GO" id="GO:0005737">
    <property type="term" value="C:cytoplasm"/>
    <property type="evidence" value="ECO:0007669"/>
    <property type="project" value="UniProtKB-UniRule"/>
</dbReference>
<dbReference type="InterPro" id="IPR038619">
    <property type="entry name" value="MraZ_sf"/>
</dbReference>
<dbReference type="KEGG" id="aht:ANTHELSMS3_04279"/>
<comment type="subcellular location">
    <subcellularLocation>
        <location evidence="7">Cytoplasm</location>
        <location evidence="7">Nucleoid</location>
    </subcellularLocation>
</comment>
<dbReference type="GO" id="GO:0009295">
    <property type="term" value="C:nucleoid"/>
    <property type="evidence" value="ECO:0007669"/>
    <property type="project" value="UniProtKB-SubCell"/>
</dbReference>
<dbReference type="GO" id="GO:0003700">
    <property type="term" value="F:DNA-binding transcription factor activity"/>
    <property type="evidence" value="ECO:0007669"/>
    <property type="project" value="UniProtKB-UniRule"/>
</dbReference>
<name>A0A222E9J7_9RHOB</name>
<evidence type="ECO:0000256" key="7">
    <source>
        <dbReference type="HAMAP-Rule" id="MF_01008"/>
    </source>
</evidence>
<evidence type="ECO:0000259" key="8">
    <source>
        <dbReference type="PROSITE" id="PS51740"/>
    </source>
</evidence>
<keyword evidence="2 7" id="KW-0963">Cytoplasm</keyword>
<feature type="domain" description="SpoVT-AbrB" evidence="8">
    <location>
        <begin position="77"/>
        <end position="120"/>
    </location>
</feature>
<keyword evidence="6 7" id="KW-0804">Transcription</keyword>